<evidence type="ECO:0000259" key="2">
    <source>
        <dbReference type="Pfam" id="PF10668"/>
    </source>
</evidence>
<dbReference type="InterPro" id="IPR018925">
    <property type="entry name" value="XtmA-like_N"/>
</dbReference>
<feature type="region of interest" description="Disordered" evidence="1">
    <location>
        <begin position="85"/>
        <end position="121"/>
    </location>
</feature>
<organism evidence="3">
    <name type="scientific">Siphoviridae sp. ct7FW4</name>
    <dbReference type="NCBI Taxonomy" id="2826303"/>
    <lineage>
        <taxon>Viruses</taxon>
        <taxon>Duplodnaviria</taxon>
        <taxon>Heunggongvirae</taxon>
        <taxon>Uroviricota</taxon>
        <taxon>Caudoviricetes</taxon>
    </lineage>
</organism>
<proteinExistence type="predicted"/>
<sequence length="284" mass="32599">MLFTLSGKYSCLLLYSFPDFSIQNETNERWWGLARARDPNRNRAFEIYKEHNGNIDLVEIASQLNTSPGTIRGWKSKDSWNDKLNGTFHKNTERSKRKKGGQPGNKNAEGHGGTGPPGNKNAEKYGFFSKYLPDETKEIFDAIEHADPLDLLWHQIQIAYAAIVRAQRIAYVKDHQDRTINKIGEKDGETVSEERWEVQEAWDKQNNFLKAQARAQAELSRMIKQYDEMLHANWELATEEQKTRIQSMKAKAQLNDVEETADDGFLEALNSSATEDWNDEETGI</sequence>
<dbReference type="NCBIfam" id="NF040601">
    <property type="entry name" value="TerS_not_xtmA"/>
    <property type="match status" value="1"/>
</dbReference>
<evidence type="ECO:0000256" key="1">
    <source>
        <dbReference type="SAM" id="MobiDB-lite"/>
    </source>
</evidence>
<dbReference type="Pfam" id="PF10668">
    <property type="entry name" value="Phage_terminase"/>
    <property type="match status" value="1"/>
</dbReference>
<dbReference type="EMBL" id="BK014865">
    <property type="protein sequence ID" value="DAD79431.1"/>
    <property type="molecule type" value="Genomic_DNA"/>
</dbReference>
<reference evidence="3" key="1">
    <citation type="journal article" date="2021" name="Proc. Natl. Acad. Sci. U.S.A.">
        <title>A Catalog of Tens of Thousands of Viruses from Human Metagenomes Reveals Hidden Associations with Chronic Diseases.</title>
        <authorList>
            <person name="Tisza M.J."/>
            <person name="Buck C.B."/>
        </authorList>
    </citation>
    <scope>NUCLEOTIDE SEQUENCE</scope>
    <source>
        <strain evidence="3">Ct7FW4</strain>
    </source>
</reference>
<protein>
    <submittedName>
        <fullName evidence="3">Terminase small subunit</fullName>
    </submittedName>
</protein>
<name>A0A8S5MBH5_9CAUD</name>
<accession>A0A8S5MBH5</accession>
<evidence type="ECO:0000313" key="3">
    <source>
        <dbReference type="EMBL" id="DAD79431.1"/>
    </source>
</evidence>
<feature type="domain" description="PBSX phage terminase small subunit-like N-terminal" evidence="2">
    <location>
        <begin position="33"/>
        <end position="85"/>
    </location>
</feature>